<gene>
    <name evidence="2" type="ORF">SAMN00768000_0777</name>
</gene>
<evidence type="ECO:0000313" key="3">
    <source>
        <dbReference type="Proteomes" id="UP000192660"/>
    </source>
</evidence>
<dbReference type="Proteomes" id="UP000192660">
    <property type="component" value="Unassembled WGS sequence"/>
</dbReference>
<evidence type="ECO:0000313" key="2">
    <source>
        <dbReference type="EMBL" id="SMC02819.1"/>
    </source>
</evidence>
<evidence type="ECO:0000259" key="1">
    <source>
        <dbReference type="Pfam" id="PF13460"/>
    </source>
</evidence>
<organism evidence="2 3">
    <name type="scientific">Sulfobacillus thermosulfidooxidans (strain DSM 9293 / VKM B-1269 / AT-1)</name>
    <dbReference type="NCBI Taxonomy" id="929705"/>
    <lineage>
        <taxon>Bacteria</taxon>
        <taxon>Bacillati</taxon>
        <taxon>Bacillota</taxon>
        <taxon>Clostridia</taxon>
        <taxon>Eubacteriales</taxon>
        <taxon>Clostridiales Family XVII. Incertae Sedis</taxon>
        <taxon>Sulfobacillus</taxon>
    </lineage>
</organism>
<dbReference type="InterPro" id="IPR051207">
    <property type="entry name" value="ComplexI_NDUFA9_subunit"/>
</dbReference>
<protein>
    <submittedName>
        <fullName evidence="2">NADH dehydrogenase</fullName>
    </submittedName>
</protein>
<dbReference type="SUPFAM" id="SSF51735">
    <property type="entry name" value="NAD(P)-binding Rossmann-fold domains"/>
    <property type="match status" value="1"/>
</dbReference>
<dbReference type="PANTHER" id="PTHR12126">
    <property type="entry name" value="NADH-UBIQUINONE OXIDOREDUCTASE 39 KDA SUBUNIT-RELATED"/>
    <property type="match status" value="1"/>
</dbReference>
<dbReference type="RefSeq" id="WP_084660884.1">
    <property type="nucleotide sequence ID" value="NZ_FWWY01000001.1"/>
</dbReference>
<dbReference type="PANTHER" id="PTHR12126:SF11">
    <property type="entry name" value="NADH DEHYDROGENASE [UBIQUINONE] 1 ALPHA SUBCOMPLEX SUBUNIT 9, MITOCHONDRIAL"/>
    <property type="match status" value="1"/>
</dbReference>
<accession>A0A1W1W9K4</accession>
<name>A0A1W1W9K4_SULTA</name>
<dbReference type="CDD" id="cd05271">
    <property type="entry name" value="NDUFA9_like_SDR_a"/>
    <property type="match status" value="1"/>
</dbReference>
<dbReference type="EMBL" id="FWWY01000001">
    <property type="protein sequence ID" value="SMC02819.1"/>
    <property type="molecule type" value="Genomic_DNA"/>
</dbReference>
<dbReference type="GO" id="GO:0044877">
    <property type="term" value="F:protein-containing complex binding"/>
    <property type="evidence" value="ECO:0007669"/>
    <property type="project" value="TreeGrafter"/>
</dbReference>
<dbReference type="STRING" id="28034.BFX07_05465"/>
<dbReference type="Gene3D" id="3.40.50.720">
    <property type="entry name" value="NAD(P)-binding Rossmann-like Domain"/>
    <property type="match status" value="1"/>
</dbReference>
<dbReference type="InterPro" id="IPR036291">
    <property type="entry name" value="NAD(P)-bd_dom_sf"/>
</dbReference>
<dbReference type="AlphaFoldDB" id="A0A1W1W9K4"/>
<sequence>MRVFVTGGTGYVGQAVQQALLRHHHEISVLARHPSNLASGVQFVSGDIRQVDLTAVMQGIDVVIHLVGIIEEKLSQGITFDVMHYQVTKRLVDAMRQNGVPRLIHMSALGTRENARSRYHQSKWKAEQYIRQQGVDAIILRPSLLFGGGAPFFQMLKTQCHWPVVPVPGSGDTLLQPVARHDVAELIARLVDLPQYGGETWEIGGPTVFTLNDLYRHVAKTIGREHLPLFHVPLPLLFAAARLGQNLPGFPVTVDQLFMLNEPNVTEDTRWHQIIAHPTPLGTDF</sequence>
<feature type="domain" description="NAD(P)-binding" evidence="1">
    <location>
        <begin position="7"/>
        <end position="192"/>
    </location>
</feature>
<keyword evidence="3" id="KW-1185">Reference proteome</keyword>
<dbReference type="Pfam" id="PF13460">
    <property type="entry name" value="NAD_binding_10"/>
    <property type="match status" value="1"/>
</dbReference>
<reference evidence="3" key="1">
    <citation type="submission" date="2017-04" db="EMBL/GenBank/DDBJ databases">
        <authorList>
            <person name="Varghese N."/>
            <person name="Submissions S."/>
        </authorList>
    </citation>
    <scope>NUCLEOTIDE SEQUENCE [LARGE SCALE GENOMIC DNA]</scope>
    <source>
        <strain evidence="3">DSM 9293</strain>
    </source>
</reference>
<dbReference type="InterPro" id="IPR016040">
    <property type="entry name" value="NAD(P)-bd_dom"/>
</dbReference>
<proteinExistence type="predicted"/>